<evidence type="ECO:0000256" key="11">
    <source>
        <dbReference type="SAM" id="Phobius"/>
    </source>
</evidence>
<dbReference type="EMBL" id="HE997060">
    <property type="protein sequence ID" value="CCM73226.1"/>
    <property type="molecule type" value="Genomic_DNA"/>
</dbReference>
<protein>
    <submittedName>
        <fullName evidence="12">STE3p</fullName>
    </submittedName>
</protein>
<evidence type="ECO:0000256" key="6">
    <source>
        <dbReference type="ARBA" id="ARBA00023040"/>
    </source>
</evidence>
<evidence type="ECO:0000256" key="8">
    <source>
        <dbReference type="ARBA" id="ARBA00023170"/>
    </source>
</evidence>
<dbReference type="PANTHER" id="PTHR28097">
    <property type="entry name" value="PHEROMONE A FACTOR RECEPTOR"/>
    <property type="match status" value="1"/>
</dbReference>
<evidence type="ECO:0000256" key="1">
    <source>
        <dbReference type="ARBA" id="ARBA00004141"/>
    </source>
</evidence>
<dbReference type="PANTHER" id="PTHR28097:SF1">
    <property type="entry name" value="PHEROMONE A FACTOR RECEPTOR"/>
    <property type="match status" value="1"/>
</dbReference>
<feature type="transmembrane region" description="Helical" evidence="11">
    <location>
        <begin position="112"/>
        <end position="131"/>
    </location>
</feature>
<name>N0E9A0_9TREE</name>
<evidence type="ECO:0000256" key="5">
    <source>
        <dbReference type="ARBA" id="ARBA00022989"/>
    </source>
</evidence>
<dbReference type="InterPro" id="IPR001546">
    <property type="entry name" value="GPCR_Pheromne_A_rcpt"/>
</dbReference>
<dbReference type="GO" id="GO:0004933">
    <property type="term" value="F:mating-type a-factor pheromone receptor activity"/>
    <property type="evidence" value="ECO:0007669"/>
    <property type="project" value="InterPro"/>
</dbReference>
<dbReference type="CDD" id="cd14966">
    <property type="entry name" value="7tmD_STE3"/>
    <property type="match status" value="1"/>
</dbReference>
<evidence type="ECO:0000313" key="12">
    <source>
        <dbReference type="EMBL" id="CCM73226.1"/>
    </source>
</evidence>
<keyword evidence="9" id="KW-0807">Transducer</keyword>
<organism evidence="12">
    <name type="scientific">Kwoniella mangrovensis</name>
    <dbReference type="NCBI Taxonomy" id="463800"/>
    <lineage>
        <taxon>Eukaryota</taxon>
        <taxon>Fungi</taxon>
        <taxon>Dikarya</taxon>
        <taxon>Basidiomycota</taxon>
        <taxon>Agaricomycotina</taxon>
        <taxon>Tremellomycetes</taxon>
        <taxon>Tremellales</taxon>
        <taxon>Cryptococcaceae</taxon>
        <taxon>Kwoniella</taxon>
    </lineage>
</organism>
<keyword evidence="8" id="KW-0675">Receptor</keyword>
<keyword evidence="5 11" id="KW-1133">Transmembrane helix</keyword>
<feature type="transmembrane region" description="Helical" evidence="11">
    <location>
        <begin position="6"/>
        <end position="25"/>
    </location>
</feature>
<evidence type="ECO:0000256" key="2">
    <source>
        <dbReference type="ARBA" id="ARBA00011085"/>
    </source>
</evidence>
<proteinExistence type="inferred from homology"/>
<keyword evidence="6" id="KW-0297">G-protein coupled receptor</keyword>
<feature type="transmembrane region" description="Helical" evidence="11">
    <location>
        <begin position="160"/>
        <end position="181"/>
    </location>
</feature>
<evidence type="ECO:0000256" key="9">
    <source>
        <dbReference type="ARBA" id="ARBA00023224"/>
    </source>
</evidence>
<keyword evidence="7 11" id="KW-0472">Membrane</keyword>
<dbReference type="InterPro" id="IPR001499">
    <property type="entry name" value="GPCR_STE3"/>
</dbReference>
<feature type="transmembrane region" description="Helical" evidence="11">
    <location>
        <begin position="32"/>
        <end position="53"/>
    </location>
</feature>
<comment type="similarity">
    <text evidence="2">Belongs to the G-protein coupled receptor 4 family.</text>
</comment>
<evidence type="ECO:0000256" key="7">
    <source>
        <dbReference type="ARBA" id="ARBA00023136"/>
    </source>
</evidence>
<feature type="transmembrane region" description="Helical" evidence="11">
    <location>
        <begin position="275"/>
        <end position="295"/>
    </location>
</feature>
<evidence type="ECO:0000256" key="4">
    <source>
        <dbReference type="ARBA" id="ARBA00022692"/>
    </source>
</evidence>
<feature type="region of interest" description="Disordered" evidence="10">
    <location>
        <begin position="342"/>
        <end position="364"/>
    </location>
</feature>
<dbReference type="PRINTS" id="PR00899">
    <property type="entry name" value="GPCRSTE3"/>
</dbReference>
<keyword evidence="3" id="KW-0589">Pheromone response</keyword>
<evidence type="ECO:0000256" key="10">
    <source>
        <dbReference type="SAM" id="MobiDB-lite"/>
    </source>
</evidence>
<keyword evidence="4 11" id="KW-0812">Transmembrane</keyword>
<feature type="transmembrane region" description="Helical" evidence="11">
    <location>
        <begin position="73"/>
        <end position="91"/>
    </location>
</feature>
<sequence length="381" mass="42814">MHDASIIFFAGLCAFLVISPLPLQWRARNSGTLLLITWLFVGNILSFVDGLIWWDSIENVAPIWCDISTKLSVGLTVGIAASSLCITRRLVMIASSATVTFTQRQKRTALCIDIFLGILLPIIVMALHYTVQPHRFDIYEGYGCQVSTWPSIPSIFAVSWWPVLLSLTAAVYGVIAIKFFLSRRLQFQTLLRSSRSGLDNRHYVRLMALASVDILLGLPLTVFSLSQTIIKRQPYESWAVVHYDWSRVDQYHAYQIFNTAGNTAAVVLPRWHPPLLSIIFFLFFGVSIDSINEYCRWISWFKSKLPQGFVKLIVYNFNRLPIFVPKLGSTVAVPIGGDWKAPSTPEERGIDETQSGKHMRGSQSGAIDGVTVAVRVEREVV</sequence>
<reference evidence="12" key="1">
    <citation type="submission" date="2012-09" db="EMBL/GenBank/DDBJ databases">
        <authorList>
            <person name="Guerreiro M."/>
        </authorList>
    </citation>
    <scope>NUCLEOTIDE SEQUENCE</scope>
    <source>
        <strain evidence="12">CBS 8507</strain>
    </source>
</reference>
<reference evidence="12" key="2">
    <citation type="journal article" date="2013" name="Eukaryot. Cell">
        <title>Molecular and Genetic Evidence for a Tetrapolar Mating System in the Basidiomycetous Yeast Kwoniella mangrovensis and Two Novel Sibling Species.</title>
        <authorList>
            <person name="Guerreiro M.A."/>
            <person name="Springer D.J."/>
            <person name="Rodrigues J.A."/>
            <person name="Rusche L.N."/>
            <person name="Findley K."/>
            <person name="Heitman J."/>
            <person name="Fonseca A."/>
        </authorList>
    </citation>
    <scope>NUCLEOTIDE SEQUENCE</scope>
    <source>
        <strain evidence="12">CBS 8507</strain>
    </source>
</reference>
<dbReference type="GO" id="GO:0005886">
    <property type="term" value="C:plasma membrane"/>
    <property type="evidence" value="ECO:0007669"/>
    <property type="project" value="TreeGrafter"/>
</dbReference>
<gene>
    <name evidence="12" type="primary">STE3</name>
</gene>
<dbReference type="PRINTS" id="PR00900">
    <property type="entry name" value="PHEROMONEAR"/>
</dbReference>
<dbReference type="GO" id="GO:0000750">
    <property type="term" value="P:pheromone-dependent signal transduction involved in conjugation with cellular fusion"/>
    <property type="evidence" value="ECO:0007669"/>
    <property type="project" value="TreeGrafter"/>
</dbReference>
<dbReference type="Pfam" id="PF02076">
    <property type="entry name" value="STE3"/>
    <property type="match status" value="1"/>
</dbReference>
<feature type="compositionally biased region" description="Basic and acidic residues" evidence="10">
    <location>
        <begin position="345"/>
        <end position="355"/>
    </location>
</feature>
<accession>N0E9A0</accession>
<feature type="transmembrane region" description="Helical" evidence="11">
    <location>
        <begin position="202"/>
        <end position="225"/>
    </location>
</feature>
<dbReference type="AlphaFoldDB" id="N0E9A0"/>
<evidence type="ECO:0000256" key="3">
    <source>
        <dbReference type="ARBA" id="ARBA00022507"/>
    </source>
</evidence>
<comment type="subcellular location">
    <subcellularLocation>
        <location evidence="1">Membrane</location>
        <topology evidence="1">Multi-pass membrane protein</topology>
    </subcellularLocation>
</comment>